<sequence>MEISLSSSLRGSMWELRVRLLNKVSTATVALKAAPGVTLGVDPPVPRLLYLRASVSRTCGRRRGLLSLGVSQAKSSSFRAVPGGEVARKTTETGTAEYDGVL</sequence>
<keyword evidence="2" id="KW-1185">Reference proteome</keyword>
<evidence type="ECO:0000313" key="2">
    <source>
        <dbReference type="Proteomes" id="UP000762676"/>
    </source>
</evidence>
<dbReference type="AlphaFoldDB" id="A0AAV4HIE8"/>
<protein>
    <submittedName>
        <fullName evidence="1">Uncharacterized protein</fullName>
    </submittedName>
</protein>
<evidence type="ECO:0000313" key="1">
    <source>
        <dbReference type="EMBL" id="GFR97631.1"/>
    </source>
</evidence>
<reference evidence="1 2" key="1">
    <citation type="journal article" date="2021" name="Elife">
        <title>Chloroplast acquisition without the gene transfer in kleptoplastic sea slugs, Plakobranchus ocellatus.</title>
        <authorList>
            <person name="Maeda T."/>
            <person name="Takahashi S."/>
            <person name="Yoshida T."/>
            <person name="Shimamura S."/>
            <person name="Takaki Y."/>
            <person name="Nagai Y."/>
            <person name="Toyoda A."/>
            <person name="Suzuki Y."/>
            <person name="Arimoto A."/>
            <person name="Ishii H."/>
            <person name="Satoh N."/>
            <person name="Nishiyama T."/>
            <person name="Hasebe M."/>
            <person name="Maruyama T."/>
            <person name="Minagawa J."/>
            <person name="Obokata J."/>
            <person name="Shigenobu S."/>
        </authorList>
    </citation>
    <scope>NUCLEOTIDE SEQUENCE [LARGE SCALE GENOMIC DNA]</scope>
</reference>
<gene>
    <name evidence="1" type="ORF">ElyMa_006329100</name>
</gene>
<organism evidence="1 2">
    <name type="scientific">Elysia marginata</name>
    <dbReference type="NCBI Taxonomy" id="1093978"/>
    <lineage>
        <taxon>Eukaryota</taxon>
        <taxon>Metazoa</taxon>
        <taxon>Spiralia</taxon>
        <taxon>Lophotrochozoa</taxon>
        <taxon>Mollusca</taxon>
        <taxon>Gastropoda</taxon>
        <taxon>Heterobranchia</taxon>
        <taxon>Euthyneura</taxon>
        <taxon>Panpulmonata</taxon>
        <taxon>Sacoglossa</taxon>
        <taxon>Placobranchoidea</taxon>
        <taxon>Plakobranchidae</taxon>
        <taxon>Elysia</taxon>
    </lineage>
</organism>
<proteinExistence type="predicted"/>
<comment type="caution">
    <text evidence="1">The sequence shown here is derived from an EMBL/GenBank/DDBJ whole genome shotgun (WGS) entry which is preliminary data.</text>
</comment>
<name>A0AAV4HIE8_9GAST</name>
<accession>A0AAV4HIE8</accession>
<dbReference type="Proteomes" id="UP000762676">
    <property type="component" value="Unassembled WGS sequence"/>
</dbReference>
<dbReference type="EMBL" id="BMAT01012706">
    <property type="protein sequence ID" value="GFR97631.1"/>
    <property type="molecule type" value="Genomic_DNA"/>
</dbReference>